<keyword evidence="2" id="KW-0349">Heme</keyword>
<dbReference type="GO" id="GO:0046872">
    <property type="term" value="F:metal ion binding"/>
    <property type="evidence" value="ECO:0007669"/>
    <property type="project" value="UniProtKB-KW"/>
</dbReference>
<comment type="caution">
    <text evidence="7">The sequence shown here is derived from an EMBL/GenBank/DDBJ whole genome shotgun (WGS) entry which is preliminary data.</text>
</comment>
<protein>
    <recommendedName>
        <fullName evidence="6">Cytochrome c-552/DMSO reductase-like haem-binding domain-containing protein</fullName>
    </recommendedName>
</protein>
<evidence type="ECO:0000256" key="5">
    <source>
        <dbReference type="ARBA" id="ARBA00023004"/>
    </source>
</evidence>
<evidence type="ECO:0000256" key="2">
    <source>
        <dbReference type="ARBA" id="ARBA00022617"/>
    </source>
</evidence>
<proteinExistence type="predicted"/>
<dbReference type="EMBL" id="LAZR01025189">
    <property type="protein sequence ID" value="KKL72709.1"/>
    <property type="molecule type" value="Genomic_DNA"/>
</dbReference>
<evidence type="ECO:0000259" key="6">
    <source>
        <dbReference type="Pfam" id="PF09459"/>
    </source>
</evidence>
<dbReference type="Pfam" id="PF09459">
    <property type="entry name" value="EB_dh"/>
    <property type="match status" value="1"/>
</dbReference>
<evidence type="ECO:0000256" key="4">
    <source>
        <dbReference type="ARBA" id="ARBA00022982"/>
    </source>
</evidence>
<sequence>GLEEPVSEEENIPTKEFLTVKYLPLEKKYANKAFEQVDPFNIKLQKQDKAIPQGGGSIKEIEIRGFHNGETIFFRLAWDDATKNERIIKSEQFRDAVAMMFPLDIVTISPETPFSPRMGDRGKPVNLWHWKADWEKDLQVAGRYVHMEDEYLNMFDDFANNPHPVEVQSNLYASSPFISGGRAAGTLLAKPDRGRSVEDLNAIGFGTLTSQVHQDVKGKGNWADGKWSVVIYRPLITPDKNDAQFVPGMGTFFNVAVWNGDRGDINGQKSVSIRWRPLKIERVKYQE</sequence>
<name>A0A0F9EFG8_9ZZZZ</name>
<reference evidence="7" key="1">
    <citation type="journal article" date="2015" name="Nature">
        <title>Complex archaea that bridge the gap between prokaryotes and eukaryotes.</title>
        <authorList>
            <person name="Spang A."/>
            <person name="Saw J.H."/>
            <person name="Jorgensen S.L."/>
            <person name="Zaremba-Niedzwiedzka K."/>
            <person name="Martijn J."/>
            <person name="Lind A.E."/>
            <person name="van Eijk R."/>
            <person name="Schleper C."/>
            <person name="Guy L."/>
            <person name="Ettema T.J."/>
        </authorList>
    </citation>
    <scope>NUCLEOTIDE SEQUENCE</scope>
</reference>
<evidence type="ECO:0000256" key="1">
    <source>
        <dbReference type="ARBA" id="ARBA00022448"/>
    </source>
</evidence>
<keyword evidence="5" id="KW-0408">Iron</keyword>
<organism evidence="7">
    <name type="scientific">marine sediment metagenome</name>
    <dbReference type="NCBI Taxonomy" id="412755"/>
    <lineage>
        <taxon>unclassified sequences</taxon>
        <taxon>metagenomes</taxon>
        <taxon>ecological metagenomes</taxon>
    </lineage>
</organism>
<keyword evidence="3" id="KW-0479">Metal-binding</keyword>
<accession>A0A0F9EFG8</accession>
<dbReference type="AlphaFoldDB" id="A0A0F9EFG8"/>
<keyword evidence="1" id="KW-0813">Transport</keyword>
<gene>
    <name evidence="7" type="ORF">LCGC14_2082210</name>
</gene>
<evidence type="ECO:0000256" key="3">
    <source>
        <dbReference type="ARBA" id="ARBA00022723"/>
    </source>
</evidence>
<dbReference type="GO" id="GO:0020037">
    <property type="term" value="F:heme binding"/>
    <property type="evidence" value="ECO:0007669"/>
    <property type="project" value="InterPro"/>
</dbReference>
<feature type="non-terminal residue" evidence="7">
    <location>
        <position position="1"/>
    </location>
</feature>
<feature type="domain" description="Cytochrome c-552/DMSO reductase-like haem-binding" evidence="6">
    <location>
        <begin position="32"/>
        <end position="270"/>
    </location>
</feature>
<keyword evidence="4" id="KW-0249">Electron transport</keyword>
<dbReference type="Gene3D" id="2.60.40.1190">
    <property type="match status" value="1"/>
</dbReference>
<dbReference type="InterPro" id="IPR019020">
    <property type="entry name" value="Cyt-c552/DMSO_Rdtase_haem-bd"/>
</dbReference>
<evidence type="ECO:0000313" key="7">
    <source>
        <dbReference type="EMBL" id="KKL72709.1"/>
    </source>
</evidence>